<sequence>MPVHLPFGRFGRSFLLLVVLASLAGCGYEKGFEYRNDPTELQSLNNSKVNGSVVMGYGINDPAYRIRIELYWLSMDSTYYMHFFNSATCSQDDLAKSDLIDREWGLDAYPALISSNAFGTAEQEFRLRAPREFFDYSKPKVLPTIVITAVHSLESGAASVKQVACAKVSSYPSNRRPHT</sequence>
<gene>
    <name evidence="1" type="ORF">ACFPQ5_10295</name>
</gene>
<comment type="caution">
    <text evidence="1">The sequence shown here is derived from an EMBL/GenBank/DDBJ whole genome shotgun (WGS) entry which is preliminary data.</text>
</comment>
<evidence type="ECO:0008006" key="3">
    <source>
        <dbReference type="Google" id="ProtNLM"/>
    </source>
</evidence>
<dbReference type="Proteomes" id="UP001596101">
    <property type="component" value="Unassembled WGS sequence"/>
</dbReference>
<evidence type="ECO:0000313" key="2">
    <source>
        <dbReference type="Proteomes" id="UP001596101"/>
    </source>
</evidence>
<evidence type="ECO:0000313" key="1">
    <source>
        <dbReference type="EMBL" id="MFC5478580.1"/>
    </source>
</evidence>
<proteinExistence type="predicted"/>
<dbReference type="RefSeq" id="WP_379754531.1">
    <property type="nucleotide sequence ID" value="NZ_JBHSMR010000013.1"/>
</dbReference>
<keyword evidence="2" id="KW-1185">Reference proteome</keyword>
<organism evidence="1 2">
    <name type="scientific">Massilia suwonensis</name>
    <dbReference type="NCBI Taxonomy" id="648895"/>
    <lineage>
        <taxon>Bacteria</taxon>
        <taxon>Pseudomonadati</taxon>
        <taxon>Pseudomonadota</taxon>
        <taxon>Betaproteobacteria</taxon>
        <taxon>Burkholderiales</taxon>
        <taxon>Oxalobacteraceae</taxon>
        <taxon>Telluria group</taxon>
        <taxon>Massilia</taxon>
    </lineage>
</organism>
<reference evidence="2" key="1">
    <citation type="journal article" date="2019" name="Int. J. Syst. Evol. Microbiol.">
        <title>The Global Catalogue of Microorganisms (GCM) 10K type strain sequencing project: providing services to taxonomists for standard genome sequencing and annotation.</title>
        <authorList>
            <consortium name="The Broad Institute Genomics Platform"/>
            <consortium name="The Broad Institute Genome Sequencing Center for Infectious Disease"/>
            <person name="Wu L."/>
            <person name="Ma J."/>
        </authorList>
    </citation>
    <scope>NUCLEOTIDE SEQUENCE [LARGE SCALE GENOMIC DNA]</scope>
    <source>
        <strain evidence="2">CCUG 43111</strain>
    </source>
</reference>
<dbReference type="EMBL" id="JBHSMR010000013">
    <property type="protein sequence ID" value="MFC5478580.1"/>
    <property type="molecule type" value="Genomic_DNA"/>
</dbReference>
<protein>
    <recommendedName>
        <fullName evidence="3">Lipoprotein</fullName>
    </recommendedName>
</protein>
<name>A0ABW0ML72_9BURK</name>
<accession>A0ABW0ML72</accession>